<gene>
    <name evidence="1" type="ORF">C666_02210</name>
</gene>
<dbReference type="GO" id="GO:0005975">
    <property type="term" value="P:carbohydrate metabolic process"/>
    <property type="evidence" value="ECO:0007669"/>
    <property type="project" value="InterPro"/>
</dbReference>
<dbReference type="SUPFAM" id="SSF48208">
    <property type="entry name" value="Six-hairpin glycosidases"/>
    <property type="match status" value="1"/>
</dbReference>
<dbReference type="STRING" id="1123367.GCA_000621305_02335"/>
<sequence>MNARKVSTPDSIDALFGSLDGIAEQCGDRFPLFRPAAAAEWTSSRRGSWLGGFWAGLWWLRAARYGRTHDLETARIWSTRLASSLPEPSINRSFVFWYGAAVGYHVCGNDAARRLAVQAAHAIAGDFDPSLAACTVGPGMGAGEPGARLVNVDALAPTLALLHDYGGTEGLTKAHLHLQTCLRYLATEHGAWRANAILEANGIILADEAGAWPRGQAWAMLGMAEAVRLYGLCYRDAALQACIHWMQHWGEGAEDGTSSRASHDPSAQAIAAVAMLKLYRLLPDQPWLLQQSRSQISSLLLADDIAETGRFVGHLYHAGSGGEEKVESSCATFFLLEALLDLRGHEQCNGILQMGRST</sequence>
<keyword evidence="1" id="KW-0378">Hydrolase</keyword>
<proteinExistence type="predicted"/>
<reference evidence="1 2" key="1">
    <citation type="submission" date="2012-09" db="EMBL/GenBank/DDBJ databases">
        <title>Draft Genome Sequences of 6 Strains from Genus Thauera.</title>
        <authorList>
            <person name="Liu B."/>
            <person name="Shapleigh J.P."/>
            <person name="Frostegard A.H."/>
        </authorList>
    </citation>
    <scope>NUCLEOTIDE SEQUENCE [LARGE SCALE GENOMIC DNA]</scope>
    <source>
        <strain evidence="2">47Lol / DSM 12138</strain>
    </source>
</reference>
<dbReference type="RefSeq" id="WP_004333194.1">
    <property type="nucleotide sequence ID" value="NZ_JHYR01000011.1"/>
</dbReference>
<dbReference type="InterPro" id="IPR012341">
    <property type="entry name" value="6hp_glycosidase-like_sf"/>
</dbReference>
<evidence type="ECO:0000313" key="2">
    <source>
        <dbReference type="Proteomes" id="UP000013232"/>
    </source>
</evidence>
<dbReference type="InterPro" id="IPR008928">
    <property type="entry name" value="6-hairpin_glycosidase_sf"/>
</dbReference>
<comment type="caution">
    <text evidence="1">The sequence shown here is derived from an EMBL/GenBank/DDBJ whole genome shotgun (WGS) entry which is preliminary data.</text>
</comment>
<organism evidence="1 2">
    <name type="scientific">Thauera linaloolentis (strain DSM 12138 / JCM 21573 / CCUG 41526 / CIP 105981 / IAM 15112 / NBRC 102519 / 47Lol)</name>
    <dbReference type="NCBI Taxonomy" id="1123367"/>
    <lineage>
        <taxon>Bacteria</taxon>
        <taxon>Pseudomonadati</taxon>
        <taxon>Pseudomonadota</taxon>
        <taxon>Betaproteobacteria</taxon>
        <taxon>Rhodocyclales</taxon>
        <taxon>Zoogloeaceae</taxon>
        <taxon>Thauera</taxon>
    </lineage>
</organism>
<dbReference type="eggNOG" id="COG2814">
    <property type="taxonomic scope" value="Bacteria"/>
</dbReference>
<dbReference type="Proteomes" id="UP000013232">
    <property type="component" value="Unassembled WGS sequence"/>
</dbReference>
<protein>
    <submittedName>
        <fullName evidence="1">Unsaturated glucuronyl hydrolase</fullName>
    </submittedName>
</protein>
<evidence type="ECO:0000313" key="1">
    <source>
        <dbReference type="EMBL" id="ENO90240.1"/>
    </source>
</evidence>
<dbReference type="GO" id="GO:0016787">
    <property type="term" value="F:hydrolase activity"/>
    <property type="evidence" value="ECO:0007669"/>
    <property type="project" value="UniProtKB-KW"/>
</dbReference>
<dbReference type="Gene3D" id="1.50.10.10">
    <property type="match status" value="1"/>
</dbReference>
<dbReference type="EMBL" id="AMXE01000004">
    <property type="protein sequence ID" value="ENO90240.1"/>
    <property type="molecule type" value="Genomic_DNA"/>
</dbReference>
<keyword evidence="2" id="KW-1185">Reference proteome</keyword>
<accession>N6YFE7</accession>
<name>N6YFE7_THAL4</name>
<dbReference type="AlphaFoldDB" id="N6YFE7"/>